<dbReference type="EMBL" id="JAWDJW010000065">
    <property type="protein sequence ID" value="KAK3081788.1"/>
    <property type="molecule type" value="Genomic_DNA"/>
</dbReference>
<reference evidence="1" key="1">
    <citation type="submission" date="2024-09" db="EMBL/GenBank/DDBJ databases">
        <title>Black Yeasts Isolated from many extreme environments.</title>
        <authorList>
            <person name="Coleine C."/>
            <person name="Stajich J.E."/>
            <person name="Selbmann L."/>
        </authorList>
    </citation>
    <scope>NUCLEOTIDE SEQUENCE</scope>
    <source>
        <strain evidence="1">CCFEE 5737</strain>
    </source>
</reference>
<gene>
    <name evidence="1" type="ORF">LTS18_002708</name>
</gene>
<dbReference type="Proteomes" id="UP001186974">
    <property type="component" value="Unassembled WGS sequence"/>
</dbReference>
<proteinExistence type="predicted"/>
<organism evidence="1 2">
    <name type="scientific">Coniosporium uncinatum</name>
    <dbReference type="NCBI Taxonomy" id="93489"/>
    <lineage>
        <taxon>Eukaryota</taxon>
        <taxon>Fungi</taxon>
        <taxon>Dikarya</taxon>
        <taxon>Ascomycota</taxon>
        <taxon>Pezizomycotina</taxon>
        <taxon>Dothideomycetes</taxon>
        <taxon>Dothideomycetes incertae sedis</taxon>
        <taxon>Coniosporium</taxon>
    </lineage>
</organism>
<feature type="non-terminal residue" evidence="1">
    <location>
        <position position="186"/>
    </location>
</feature>
<comment type="caution">
    <text evidence="1">The sequence shown here is derived from an EMBL/GenBank/DDBJ whole genome shotgun (WGS) entry which is preliminary data.</text>
</comment>
<accession>A0ACC3DYM2</accession>
<evidence type="ECO:0000313" key="2">
    <source>
        <dbReference type="Proteomes" id="UP001186974"/>
    </source>
</evidence>
<evidence type="ECO:0000313" key="1">
    <source>
        <dbReference type="EMBL" id="KAK3081788.1"/>
    </source>
</evidence>
<protein>
    <submittedName>
        <fullName evidence="1">Uncharacterized protein</fullName>
    </submittedName>
</protein>
<sequence length="186" mass="20724">MATEAYEIDSDGDVLLILRNPRPSFAVWDDTQVHRSSLPDPASLDLVDEIFITEPASTKKEKREKRRGLDEYPIHVPEPPSGPFDESPSAPLDESPAPLDEARVIVECVEIIISSHHLTLASPYYARMLKGKWMEADTLRKNGCVEVEVEDVDADALVILMKIIHGKTRTVPRAVTLEMLAKIAVI</sequence>
<name>A0ACC3DYM2_9PEZI</name>
<keyword evidence="2" id="KW-1185">Reference proteome</keyword>